<dbReference type="PROSITE" id="PS50111">
    <property type="entry name" value="CHEMOTAXIS_TRANSDUC_2"/>
    <property type="match status" value="1"/>
</dbReference>
<feature type="domain" description="Methyl-accepting transducer" evidence="12">
    <location>
        <begin position="425"/>
        <end position="654"/>
    </location>
</feature>
<dbReference type="OrthoDB" id="9760371at2"/>
<dbReference type="GO" id="GO:0007165">
    <property type="term" value="P:signal transduction"/>
    <property type="evidence" value="ECO:0007669"/>
    <property type="project" value="UniProtKB-KW"/>
</dbReference>
<feature type="transmembrane region" description="Helical" evidence="11">
    <location>
        <begin position="25"/>
        <end position="45"/>
    </location>
</feature>
<gene>
    <name evidence="14" type="ORF">F4V43_04330</name>
</gene>
<dbReference type="Pfam" id="PF02743">
    <property type="entry name" value="dCache_1"/>
    <property type="match status" value="1"/>
</dbReference>
<keyword evidence="7 9" id="KW-0807">Transducer</keyword>
<dbReference type="Pfam" id="PF00015">
    <property type="entry name" value="MCPsignal"/>
    <property type="match status" value="1"/>
</dbReference>
<dbReference type="Gene3D" id="1.10.287.950">
    <property type="entry name" value="Methyl-accepting chemotaxis protein"/>
    <property type="match status" value="1"/>
</dbReference>
<evidence type="ECO:0000256" key="9">
    <source>
        <dbReference type="PROSITE-ProRule" id="PRU00284"/>
    </source>
</evidence>
<evidence type="ECO:0000256" key="10">
    <source>
        <dbReference type="SAM" id="MobiDB-lite"/>
    </source>
</evidence>
<keyword evidence="4 11" id="KW-0812">Transmembrane</keyword>
<comment type="subcellular location">
    <subcellularLocation>
        <location evidence="1">Cell membrane</location>
        <topology evidence="1">Multi-pass membrane protein</topology>
    </subcellularLocation>
</comment>
<dbReference type="PROSITE" id="PS50885">
    <property type="entry name" value="HAMP"/>
    <property type="match status" value="1"/>
</dbReference>
<accession>A0A5J5GHP4</accession>
<evidence type="ECO:0000259" key="12">
    <source>
        <dbReference type="PROSITE" id="PS50111"/>
    </source>
</evidence>
<evidence type="ECO:0000256" key="6">
    <source>
        <dbReference type="ARBA" id="ARBA00023136"/>
    </source>
</evidence>
<dbReference type="Proteomes" id="UP000367750">
    <property type="component" value="Unassembled WGS sequence"/>
</dbReference>
<comment type="similarity">
    <text evidence="8">Belongs to the methyl-accepting chemotaxis (MCP) protein family.</text>
</comment>
<evidence type="ECO:0000259" key="13">
    <source>
        <dbReference type="PROSITE" id="PS50885"/>
    </source>
</evidence>
<name>A0A5J5GHP4_9BACL</name>
<evidence type="ECO:0000256" key="7">
    <source>
        <dbReference type="ARBA" id="ARBA00023224"/>
    </source>
</evidence>
<sequence>MNTPLNAKRPLSAVTRLLHSLQARLTLSVLAVVLLTVSLLSAVVYTRTSRIVENLVHQNAGQTISQSRAQLDMLLGQMTEVGARLQSDQELVNRLNALSSPGTGSYEREQAASELTELIGSYASSNRSIGSITLFSADLAKTVSTVSTEMIQPGVSGDNPAEKRELGWLADLAGQKPGVTQVLPPRAEGFVSKAAEASQIAIGRVLNNPITGRTIGYALIEVPLDTIRSVMDGLSFGKGGAIQVVSADGTLVYDADAALAGEHYAPSLPAVPEAEGQKAGSYDGKGLGGEKSLFLYEYMPLSGWFLIGSIPRQTLLRPLDTIVQAFAWVSAGGLLLSGIVLGLLIRQSLGRPLKQLTELFRRGAEGDLSLRTDFDRKDEIGALGGSFNAMMDHLSRFAEQTQRSSEEMRRTSGKLTGSARSSRVGAESIAAATENIVRGCERLGGDAEQMNGLVGDLSARLEEMAGRSGEMAARARELDHAVIQGTDYMQVLTEKTVGAETMSAQVRQKVWSLRDSVLSIRQMLQLLQDMANKTNILSLNASIEAASAGAAGKGFAVIAGEIRSLADLSRTNLGHIRVLMQQITGEADEAAGLVEEAMPLYESQKDAVQATNHILNGVRDTMNVFLNGLEQVTASMEQLQNSQSILGAAAANIAMVTQETVAMSEEMAAVGREQMAAGSEMERMSKQLENLSGVLSDSAIR</sequence>
<feature type="region of interest" description="Disordered" evidence="10">
    <location>
        <begin position="400"/>
        <end position="419"/>
    </location>
</feature>
<keyword evidence="5 11" id="KW-1133">Transmembrane helix</keyword>
<dbReference type="GO" id="GO:0005886">
    <property type="term" value="C:plasma membrane"/>
    <property type="evidence" value="ECO:0007669"/>
    <property type="project" value="UniProtKB-SubCell"/>
</dbReference>
<reference evidence="14 15" key="1">
    <citation type="submission" date="2019-09" db="EMBL/GenBank/DDBJ databases">
        <title>Bacillus ochoae sp. nov., Paenibacillus whitsoniae sp. nov., Paenibacillus spiritus sp. nov. Isolated from the Mars Exploration Rover during spacecraft assembly.</title>
        <authorList>
            <person name="Seuylemezian A."/>
            <person name="Vaishampayan P."/>
        </authorList>
    </citation>
    <scope>NUCLEOTIDE SEQUENCE [LARGE SCALE GENOMIC DNA]</scope>
    <source>
        <strain evidence="14 15">MER_111</strain>
    </source>
</reference>
<dbReference type="SMART" id="SM00304">
    <property type="entry name" value="HAMP"/>
    <property type="match status" value="1"/>
</dbReference>
<evidence type="ECO:0000256" key="5">
    <source>
        <dbReference type="ARBA" id="ARBA00022989"/>
    </source>
</evidence>
<dbReference type="Pfam" id="PF00672">
    <property type="entry name" value="HAMP"/>
    <property type="match status" value="1"/>
</dbReference>
<dbReference type="Gene3D" id="3.30.450.20">
    <property type="entry name" value="PAS domain"/>
    <property type="match status" value="1"/>
</dbReference>
<dbReference type="SMART" id="SM00283">
    <property type="entry name" value="MA"/>
    <property type="match status" value="1"/>
</dbReference>
<evidence type="ECO:0000313" key="15">
    <source>
        <dbReference type="Proteomes" id="UP000367750"/>
    </source>
</evidence>
<evidence type="ECO:0000256" key="2">
    <source>
        <dbReference type="ARBA" id="ARBA00022475"/>
    </source>
</evidence>
<keyword evidence="2" id="KW-1003">Cell membrane</keyword>
<proteinExistence type="inferred from homology"/>
<keyword evidence="3" id="KW-0145">Chemotaxis</keyword>
<dbReference type="AlphaFoldDB" id="A0A5J5GHP4"/>
<evidence type="ECO:0000256" key="1">
    <source>
        <dbReference type="ARBA" id="ARBA00004651"/>
    </source>
</evidence>
<feature type="domain" description="HAMP" evidence="13">
    <location>
        <begin position="347"/>
        <end position="399"/>
    </location>
</feature>
<dbReference type="SUPFAM" id="SSF58104">
    <property type="entry name" value="Methyl-accepting chemotaxis protein (MCP) signaling domain"/>
    <property type="match status" value="1"/>
</dbReference>
<dbReference type="GO" id="GO:0006935">
    <property type="term" value="P:chemotaxis"/>
    <property type="evidence" value="ECO:0007669"/>
    <property type="project" value="UniProtKB-KW"/>
</dbReference>
<protein>
    <submittedName>
        <fullName evidence="14">Methyl-accepting chemotaxis protein</fullName>
    </submittedName>
</protein>
<dbReference type="PANTHER" id="PTHR32089">
    <property type="entry name" value="METHYL-ACCEPTING CHEMOTAXIS PROTEIN MCPB"/>
    <property type="match status" value="1"/>
</dbReference>
<feature type="transmembrane region" description="Helical" evidence="11">
    <location>
        <begin position="322"/>
        <end position="345"/>
    </location>
</feature>
<evidence type="ECO:0000256" key="11">
    <source>
        <dbReference type="SAM" id="Phobius"/>
    </source>
</evidence>
<dbReference type="CDD" id="cd18774">
    <property type="entry name" value="PDC2_HK_sensor"/>
    <property type="match status" value="1"/>
</dbReference>
<keyword evidence="15" id="KW-1185">Reference proteome</keyword>
<dbReference type="InterPro" id="IPR003660">
    <property type="entry name" value="HAMP_dom"/>
</dbReference>
<dbReference type="RefSeq" id="WP_150457000.1">
    <property type="nucleotide sequence ID" value="NZ_VYKK01000004.1"/>
</dbReference>
<organism evidence="14 15">
    <name type="scientific">Paenibacillus spiritus</name>
    <dbReference type="NCBI Taxonomy" id="2496557"/>
    <lineage>
        <taxon>Bacteria</taxon>
        <taxon>Bacillati</taxon>
        <taxon>Bacillota</taxon>
        <taxon>Bacilli</taxon>
        <taxon>Bacillales</taxon>
        <taxon>Paenibacillaceae</taxon>
        <taxon>Paenibacillus</taxon>
    </lineage>
</organism>
<evidence type="ECO:0000256" key="3">
    <source>
        <dbReference type="ARBA" id="ARBA00022500"/>
    </source>
</evidence>
<dbReference type="PANTHER" id="PTHR32089:SF112">
    <property type="entry name" value="LYSOZYME-LIKE PROTEIN-RELATED"/>
    <property type="match status" value="1"/>
</dbReference>
<keyword evidence="6 11" id="KW-0472">Membrane</keyword>
<evidence type="ECO:0000256" key="8">
    <source>
        <dbReference type="ARBA" id="ARBA00029447"/>
    </source>
</evidence>
<dbReference type="EMBL" id="VYKK01000004">
    <property type="protein sequence ID" value="KAA9007711.1"/>
    <property type="molecule type" value="Genomic_DNA"/>
</dbReference>
<dbReference type="InterPro" id="IPR033479">
    <property type="entry name" value="dCache_1"/>
</dbReference>
<dbReference type="InterPro" id="IPR004089">
    <property type="entry name" value="MCPsignal_dom"/>
</dbReference>
<evidence type="ECO:0000256" key="4">
    <source>
        <dbReference type="ARBA" id="ARBA00022692"/>
    </source>
</evidence>
<dbReference type="CDD" id="cd06225">
    <property type="entry name" value="HAMP"/>
    <property type="match status" value="1"/>
</dbReference>
<evidence type="ECO:0000313" key="14">
    <source>
        <dbReference type="EMBL" id="KAA9007711.1"/>
    </source>
</evidence>
<comment type="caution">
    <text evidence="14">The sequence shown here is derived from an EMBL/GenBank/DDBJ whole genome shotgun (WGS) entry which is preliminary data.</text>
</comment>